<evidence type="ECO:0000259" key="3">
    <source>
        <dbReference type="Pfam" id="PF26571"/>
    </source>
</evidence>
<feature type="signal peptide" evidence="2">
    <location>
        <begin position="1"/>
        <end position="28"/>
    </location>
</feature>
<comment type="caution">
    <text evidence="4">The sequence shown here is derived from an EMBL/GenBank/DDBJ whole genome shotgun (WGS) entry which is preliminary data.</text>
</comment>
<protein>
    <recommendedName>
        <fullName evidence="3">ARB-07466-like C-terminal domain-containing protein</fullName>
    </recommendedName>
</protein>
<dbReference type="Proteomes" id="UP001500665">
    <property type="component" value="Unassembled WGS sequence"/>
</dbReference>
<proteinExistence type="predicted"/>
<keyword evidence="5" id="KW-1185">Reference proteome</keyword>
<evidence type="ECO:0000313" key="4">
    <source>
        <dbReference type="EMBL" id="GAA0949265.1"/>
    </source>
</evidence>
<organism evidence="4 5">
    <name type="scientific">Actinocorallia libanotica</name>
    <dbReference type="NCBI Taxonomy" id="46162"/>
    <lineage>
        <taxon>Bacteria</taxon>
        <taxon>Bacillati</taxon>
        <taxon>Actinomycetota</taxon>
        <taxon>Actinomycetes</taxon>
        <taxon>Streptosporangiales</taxon>
        <taxon>Thermomonosporaceae</taxon>
        <taxon>Actinocorallia</taxon>
    </lineage>
</organism>
<reference evidence="5" key="1">
    <citation type="journal article" date="2019" name="Int. J. Syst. Evol. Microbiol.">
        <title>The Global Catalogue of Microorganisms (GCM) 10K type strain sequencing project: providing services to taxonomists for standard genome sequencing and annotation.</title>
        <authorList>
            <consortium name="The Broad Institute Genomics Platform"/>
            <consortium name="The Broad Institute Genome Sequencing Center for Infectious Disease"/>
            <person name="Wu L."/>
            <person name="Ma J."/>
        </authorList>
    </citation>
    <scope>NUCLEOTIDE SEQUENCE [LARGE SCALE GENOMIC DNA]</scope>
    <source>
        <strain evidence="5">JCM 10696</strain>
    </source>
</reference>
<accession>A0ABP4BI91</accession>
<keyword evidence="2" id="KW-0732">Signal</keyword>
<feature type="coiled-coil region" evidence="1">
    <location>
        <begin position="39"/>
        <end position="87"/>
    </location>
</feature>
<evidence type="ECO:0000256" key="1">
    <source>
        <dbReference type="SAM" id="Coils"/>
    </source>
</evidence>
<feature type="chain" id="PRO_5047161117" description="ARB-07466-like C-terminal domain-containing protein" evidence="2">
    <location>
        <begin position="29"/>
        <end position="302"/>
    </location>
</feature>
<dbReference type="EMBL" id="BAAAHH010000008">
    <property type="protein sequence ID" value="GAA0949265.1"/>
    <property type="molecule type" value="Genomic_DNA"/>
</dbReference>
<gene>
    <name evidence="4" type="ORF">GCM10009550_26450</name>
</gene>
<feature type="coiled-coil region" evidence="1">
    <location>
        <begin position="141"/>
        <end position="175"/>
    </location>
</feature>
<name>A0ABP4BI91_9ACTN</name>
<sequence>MTSVRRRAGAALAAALGALILAAPSSGAVVPLPSDNTKLRQLTRQLNALDKELGGELEELKDIRRSAQQALQRKKDLAKDLDRSRNVVSRLASSQYMANGIDPSLSVLQAGDPSNLLSGMSLVSHLSSNEANRTNQIQHTLDLQAEAAKEAKASLKKLEKKIQQMESRKADIKRQIERFAPTPLIGAGGMTPRMKTLYQAILDKYRPFPVVGCTRVGDPQDHGSGRACDFMESTAGQMPTAERLQHGDQVAAFAINNASKYGVKYVIWKQRIYDMRSPGWSAMSDRGGITQNHWDHVHISVF</sequence>
<evidence type="ECO:0000256" key="2">
    <source>
        <dbReference type="SAM" id="SignalP"/>
    </source>
</evidence>
<dbReference type="Pfam" id="PF26571">
    <property type="entry name" value="VldE"/>
    <property type="match status" value="1"/>
</dbReference>
<dbReference type="RefSeq" id="WP_344240358.1">
    <property type="nucleotide sequence ID" value="NZ_BAAAHH010000008.1"/>
</dbReference>
<dbReference type="InterPro" id="IPR058593">
    <property type="entry name" value="ARB_07466-like_C"/>
</dbReference>
<feature type="domain" description="ARB-07466-like C-terminal" evidence="3">
    <location>
        <begin position="187"/>
        <end position="294"/>
    </location>
</feature>
<dbReference type="Gene3D" id="6.10.250.3150">
    <property type="match status" value="1"/>
</dbReference>
<evidence type="ECO:0000313" key="5">
    <source>
        <dbReference type="Proteomes" id="UP001500665"/>
    </source>
</evidence>
<keyword evidence="1" id="KW-0175">Coiled coil</keyword>